<dbReference type="GO" id="GO:0004672">
    <property type="term" value="F:protein kinase activity"/>
    <property type="evidence" value="ECO:0007669"/>
    <property type="project" value="InterPro"/>
</dbReference>
<dbReference type="SUPFAM" id="SSF56112">
    <property type="entry name" value="Protein kinase-like (PK-like)"/>
    <property type="match status" value="1"/>
</dbReference>
<evidence type="ECO:0000259" key="3">
    <source>
        <dbReference type="PROSITE" id="PS50011"/>
    </source>
</evidence>
<evidence type="ECO:0000256" key="2">
    <source>
        <dbReference type="ARBA" id="ARBA00022840"/>
    </source>
</evidence>
<proteinExistence type="predicted"/>
<keyword evidence="2" id="KW-0067">ATP-binding</keyword>
<keyword evidence="4" id="KW-0808">Transferase</keyword>
<dbReference type="OrthoDB" id="1695058at2759"/>
<protein>
    <submittedName>
        <fullName evidence="4">Putative Inactive protein kinase</fullName>
    </submittedName>
</protein>
<dbReference type="Gene3D" id="1.10.510.10">
    <property type="entry name" value="Transferase(Phosphotransferase) domain 1"/>
    <property type="match status" value="1"/>
</dbReference>
<feature type="domain" description="Protein kinase" evidence="3">
    <location>
        <begin position="1"/>
        <end position="151"/>
    </location>
</feature>
<keyword evidence="5" id="KW-1185">Reference proteome</keyword>
<keyword evidence="4" id="KW-0418">Kinase</keyword>
<dbReference type="InterPro" id="IPR000719">
    <property type="entry name" value="Prot_kinase_dom"/>
</dbReference>
<dbReference type="EMBL" id="CM017874">
    <property type="protein sequence ID" value="KAG1335347.1"/>
    <property type="molecule type" value="Genomic_DNA"/>
</dbReference>
<keyword evidence="1" id="KW-0547">Nucleotide-binding</keyword>
<evidence type="ECO:0000313" key="5">
    <source>
        <dbReference type="Proteomes" id="UP000797356"/>
    </source>
</evidence>
<gene>
    <name evidence="4" type="ORF">COCNU_03G014660</name>
</gene>
<name>A0A8K0I3V6_COCNU</name>
<dbReference type="InterPro" id="IPR011009">
    <property type="entry name" value="Kinase-like_dom_sf"/>
</dbReference>
<dbReference type="PROSITE" id="PS50011">
    <property type="entry name" value="PROTEIN_KINASE_DOM"/>
    <property type="match status" value="1"/>
</dbReference>
<dbReference type="PANTHER" id="PTHR47989:SF14">
    <property type="entry name" value="INACTIVE PROTEIN KINASE SELMODRAFT_444075"/>
    <property type="match status" value="1"/>
</dbReference>
<reference evidence="4" key="2">
    <citation type="submission" date="2019-07" db="EMBL/GenBank/DDBJ databases">
        <authorList>
            <person name="Yang Y."/>
            <person name="Bocs S."/>
            <person name="Baudouin L."/>
        </authorList>
    </citation>
    <scope>NUCLEOTIDE SEQUENCE</scope>
    <source>
        <tissue evidence="4">Spear leaf of Hainan Tall coconut</tissue>
    </source>
</reference>
<comment type="caution">
    <text evidence="4">The sequence shown here is derived from an EMBL/GenBank/DDBJ whole genome shotgun (WGS) entry which is preliminary data.</text>
</comment>
<sequence>MRSNNILVTHDFEPMVGDFDLARWQPDVDQGVETRAIGTFGYLAPEYAQSGHITEKADVYSFGVVLMELVSGRMAVDVSRPGGQQCLTEWALPLLDECAIDELVDPRLGNCYSQHEACCMLYAASLCIRREPHARPRMPQVFHILEGNSVLEQKLNFDTLM</sequence>
<dbReference type="GO" id="GO:0005524">
    <property type="term" value="F:ATP binding"/>
    <property type="evidence" value="ECO:0007669"/>
    <property type="project" value="UniProtKB-KW"/>
</dbReference>
<reference evidence="4" key="1">
    <citation type="journal article" date="2017" name="Gigascience">
        <title>The genome draft of coconut (Cocos nucifera).</title>
        <authorList>
            <person name="Xiao Y."/>
            <person name="Xu P."/>
            <person name="Fan H."/>
            <person name="Baudouin L."/>
            <person name="Xia W."/>
            <person name="Bocs S."/>
            <person name="Xu J."/>
            <person name="Li Q."/>
            <person name="Guo A."/>
            <person name="Zhou L."/>
            <person name="Li J."/>
            <person name="Wu Y."/>
            <person name="Ma Z."/>
            <person name="Armero A."/>
            <person name="Issali A.E."/>
            <person name="Liu N."/>
            <person name="Peng M."/>
            <person name="Yang Y."/>
        </authorList>
    </citation>
    <scope>NUCLEOTIDE SEQUENCE</scope>
    <source>
        <tissue evidence="4">Spear leaf of Hainan Tall coconut</tissue>
    </source>
</reference>
<organism evidence="4 5">
    <name type="scientific">Cocos nucifera</name>
    <name type="common">Coconut palm</name>
    <dbReference type="NCBI Taxonomy" id="13894"/>
    <lineage>
        <taxon>Eukaryota</taxon>
        <taxon>Viridiplantae</taxon>
        <taxon>Streptophyta</taxon>
        <taxon>Embryophyta</taxon>
        <taxon>Tracheophyta</taxon>
        <taxon>Spermatophyta</taxon>
        <taxon>Magnoliopsida</taxon>
        <taxon>Liliopsida</taxon>
        <taxon>Arecaceae</taxon>
        <taxon>Arecoideae</taxon>
        <taxon>Cocoseae</taxon>
        <taxon>Attaleinae</taxon>
        <taxon>Cocos</taxon>
    </lineage>
</organism>
<dbReference type="Pfam" id="PF00069">
    <property type="entry name" value="Pkinase"/>
    <property type="match status" value="1"/>
</dbReference>
<dbReference type="AlphaFoldDB" id="A0A8K0I3V6"/>
<evidence type="ECO:0000256" key="1">
    <source>
        <dbReference type="ARBA" id="ARBA00022741"/>
    </source>
</evidence>
<dbReference type="PANTHER" id="PTHR47989">
    <property type="entry name" value="OS01G0750732 PROTEIN"/>
    <property type="match status" value="1"/>
</dbReference>
<dbReference type="Proteomes" id="UP000797356">
    <property type="component" value="Chromosome 3"/>
</dbReference>
<evidence type="ECO:0000313" key="4">
    <source>
        <dbReference type="EMBL" id="KAG1335347.1"/>
    </source>
</evidence>
<accession>A0A8K0I3V6</accession>